<proteinExistence type="predicted"/>
<keyword evidence="2" id="KW-0472">Membrane</keyword>
<feature type="transmembrane region" description="Helical" evidence="2">
    <location>
        <begin position="333"/>
        <end position="350"/>
    </location>
</feature>
<evidence type="ECO:0000256" key="1">
    <source>
        <dbReference type="SAM" id="MobiDB-lite"/>
    </source>
</evidence>
<feature type="compositionally biased region" description="Low complexity" evidence="1">
    <location>
        <begin position="362"/>
        <end position="391"/>
    </location>
</feature>
<feature type="compositionally biased region" description="Gly residues" evidence="1">
    <location>
        <begin position="456"/>
        <end position="467"/>
    </location>
</feature>
<protein>
    <submittedName>
        <fullName evidence="3">Uncharacterized protein</fullName>
    </submittedName>
</protein>
<organism evidence="3 4">
    <name type="scientific">Streptomyces bathyalis</name>
    <dbReference type="NCBI Taxonomy" id="2710756"/>
    <lineage>
        <taxon>Bacteria</taxon>
        <taxon>Bacillati</taxon>
        <taxon>Actinomycetota</taxon>
        <taxon>Actinomycetes</taxon>
        <taxon>Kitasatosporales</taxon>
        <taxon>Streptomycetaceae</taxon>
        <taxon>Streptomyces</taxon>
    </lineage>
</organism>
<feature type="transmembrane region" description="Helical" evidence="2">
    <location>
        <begin position="217"/>
        <end position="240"/>
    </location>
</feature>
<feature type="compositionally biased region" description="Pro residues" evidence="1">
    <location>
        <begin position="392"/>
        <end position="402"/>
    </location>
</feature>
<reference evidence="4" key="1">
    <citation type="submission" date="2020-02" db="EMBL/GenBank/DDBJ databases">
        <title>Streptomyces sp. ASO4wet.</title>
        <authorList>
            <person name="Risdian C."/>
            <person name="Landwehr W."/>
            <person name="Schupp P."/>
            <person name="Wink J."/>
        </authorList>
    </citation>
    <scope>NUCLEOTIDE SEQUENCE [LARGE SCALE GENOMIC DNA]</scope>
    <source>
        <strain evidence="4">ASO4wet</strain>
    </source>
</reference>
<accession>A0A7T1WRF1</accession>
<feature type="transmembrane region" description="Helical" evidence="2">
    <location>
        <begin position="72"/>
        <end position="94"/>
    </location>
</feature>
<sequence>MPQVRVLGKGARITGGIFCLLFALHTWIWVLRDFLELDFADTWKVWTGALGPTAAGLTDIPATTADDVGLGLLQIAASFAALTGAWSAGGLLAVTTVLTLAWRLPVIWHAGLHSETSAYYALQGFYDDPSLDAAWSSCIGVVLFCLPLAIVLMAGIRQWTGQPARTAQPYGTPAQAYGQPYGQPFGQGMPPQPPQPLQPPEPLLPSECPQRPTGVHALVAAVFFAVLLIFSVGWSIHAFATAGADYWFRLFTGRGTVFTLLDVSPGWDWLTLIFVGGAACVVAMLRAVSARGFSLGLAIVLLPQAVTVLWGYIQNGFFELGHAAPVVVLLGRLEILITLAGAVTLIVLALRPGVPAQPGPAPVAGGAPPFGAFPAQAPGQPPMQAHAQPYVPQQPGPVPAGPGPAGTGPAGAAYAYPPAQPAGPPPSGPAAATPPGQPPGTPPPPAGPPPSAPPSQGGGDGAPGGTFGPPPAY</sequence>
<feature type="compositionally biased region" description="Pro residues" evidence="1">
    <location>
        <begin position="418"/>
        <end position="428"/>
    </location>
</feature>
<keyword evidence="4" id="KW-1185">Reference proteome</keyword>
<name>A0A7T1WRF1_9ACTN</name>
<gene>
    <name evidence="3" type="ORF">G4Z16_08500</name>
</gene>
<dbReference type="RefSeq" id="WP_197350216.1">
    <property type="nucleotide sequence ID" value="NZ_CP048882.1"/>
</dbReference>
<feature type="region of interest" description="Disordered" evidence="1">
    <location>
        <begin position="358"/>
        <end position="473"/>
    </location>
</feature>
<evidence type="ECO:0000256" key="2">
    <source>
        <dbReference type="SAM" id="Phobius"/>
    </source>
</evidence>
<evidence type="ECO:0000313" key="4">
    <source>
        <dbReference type="Proteomes" id="UP000595046"/>
    </source>
</evidence>
<evidence type="ECO:0000313" key="3">
    <source>
        <dbReference type="EMBL" id="QPP06431.1"/>
    </source>
</evidence>
<dbReference type="AlphaFoldDB" id="A0A7T1WRF1"/>
<feature type="transmembrane region" description="Helical" evidence="2">
    <location>
        <begin position="106"/>
        <end position="122"/>
    </location>
</feature>
<feature type="transmembrane region" description="Helical" evidence="2">
    <location>
        <begin position="269"/>
        <end position="288"/>
    </location>
</feature>
<feature type="transmembrane region" description="Helical" evidence="2">
    <location>
        <begin position="134"/>
        <end position="156"/>
    </location>
</feature>
<dbReference type="EMBL" id="CP048882">
    <property type="protein sequence ID" value="QPP06431.1"/>
    <property type="molecule type" value="Genomic_DNA"/>
</dbReference>
<keyword evidence="2" id="KW-1133">Transmembrane helix</keyword>
<keyword evidence="2" id="KW-0812">Transmembrane</keyword>
<dbReference type="KEGG" id="sbat:G4Z16_08500"/>
<dbReference type="Proteomes" id="UP000595046">
    <property type="component" value="Chromosome"/>
</dbReference>
<feature type="compositionally biased region" description="Pro residues" evidence="1">
    <location>
        <begin position="435"/>
        <end position="453"/>
    </location>
</feature>
<feature type="transmembrane region" description="Helical" evidence="2">
    <location>
        <begin position="12"/>
        <end position="30"/>
    </location>
</feature>
<feature type="transmembrane region" description="Helical" evidence="2">
    <location>
        <begin position="295"/>
        <end position="313"/>
    </location>
</feature>